<dbReference type="GeneID" id="63834105"/>
<dbReference type="GO" id="GO:0005634">
    <property type="term" value="C:nucleus"/>
    <property type="evidence" value="ECO:0007669"/>
    <property type="project" value="UniProtKB-SubCell"/>
</dbReference>
<dbReference type="CDD" id="cd00067">
    <property type="entry name" value="GAL4"/>
    <property type="match status" value="1"/>
</dbReference>
<keyword evidence="6" id="KW-0539">Nucleus</keyword>
<evidence type="ECO:0000256" key="2">
    <source>
        <dbReference type="ARBA" id="ARBA00022833"/>
    </source>
</evidence>
<keyword evidence="10" id="KW-1185">Reference proteome</keyword>
<evidence type="ECO:0000256" key="3">
    <source>
        <dbReference type="ARBA" id="ARBA00023015"/>
    </source>
</evidence>
<organism evidence="9 10">
    <name type="scientific">Cryphonectria parasitica (strain ATCC 38755 / EP155)</name>
    <dbReference type="NCBI Taxonomy" id="660469"/>
    <lineage>
        <taxon>Eukaryota</taxon>
        <taxon>Fungi</taxon>
        <taxon>Dikarya</taxon>
        <taxon>Ascomycota</taxon>
        <taxon>Pezizomycotina</taxon>
        <taxon>Sordariomycetes</taxon>
        <taxon>Sordariomycetidae</taxon>
        <taxon>Diaporthales</taxon>
        <taxon>Cryphonectriaceae</taxon>
        <taxon>Cryphonectria-Endothia species complex</taxon>
        <taxon>Cryphonectria</taxon>
    </lineage>
</organism>
<evidence type="ECO:0000313" key="9">
    <source>
        <dbReference type="EMBL" id="KAF3766886.1"/>
    </source>
</evidence>
<dbReference type="PROSITE" id="PS50048">
    <property type="entry name" value="ZN2_CY6_FUNGAL_2"/>
    <property type="match status" value="1"/>
</dbReference>
<gene>
    <name evidence="9" type="ORF">M406DRAFT_254673</name>
</gene>
<keyword evidence="2" id="KW-0862">Zinc</keyword>
<dbReference type="PROSITE" id="PS00463">
    <property type="entry name" value="ZN2_CY6_FUNGAL_1"/>
    <property type="match status" value="1"/>
</dbReference>
<dbReference type="PANTHER" id="PTHR37534">
    <property type="entry name" value="TRANSCRIPTIONAL ACTIVATOR PROTEIN UGA3"/>
    <property type="match status" value="1"/>
</dbReference>
<dbReference type="SMART" id="SM00066">
    <property type="entry name" value="GAL4"/>
    <property type="match status" value="1"/>
</dbReference>
<keyword evidence="3" id="KW-0805">Transcription regulation</keyword>
<dbReference type="Gene3D" id="4.10.240.10">
    <property type="entry name" value="Zn(2)-C6 fungal-type DNA-binding domain"/>
    <property type="match status" value="1"/>
</dbReference>
<dbReference type="InterPro" id="IPR036864">
    <property type="entry name" value="Zn2-C6_fun-type_DNA-bd_sf"/>
</dbReference>
<proteinExistence type="predicted"/>
<evidence type="ECO:0000259" key="8">
    <source>
        <dbReference type="PROSITE" id="PS50048"/>
    </source>
</evidence>
<feature type="domain" description="Zn(2)-C6 fungal-type" evidence="8">
    <location>
        <begin position="36"/>
        <end position="64"/>
    </location>
</feature>
<dbReference type="OrthoDB" id="4078573at2759"/>
<dbReference type="AlphaFoldDB" id="A0A9P4Y5J2"/>
<dbReference type="GO" id="GO:0000976">
    <property type="term" value="F:transcription cis-regulatory region binding"/>
    <property type="evidence" value="ECO:0007669"/>
    <property type="project" value="TreeGrafter"/>
</dbReference>
<dbReference type="Pfam" id="PF11951">
    <property type="entry name" value="Fungal_trans_2"/>
    <property type="match status" value="1"/>
</dbReference>
<feature type="region of interest" description="Disordered" evidence="7">
    <location>
        <begin position="565"/>
        <end position="594"/>
    </location>
</feature>
<feature type="region of interest" description="Disordered" evidence="7">
    <location>
        <begin position="1"/>
        <end position="27"/>
    </location>
</feature>
<dbReference type="GO" id="GO:0000981">
    <property type="term" value="F:DNA-binding transcription factor activity, RNA polymerase II-specific"/>
    <property type="evidence" value="ECO:0007669"/>
    <property type="project" value="InterPro"/>
</dbReference>
<evidence type="ECO:0000256" key="6">
    <source>
        <dbReference type="ARBA" id="ARBA00023242"/>
    </source>
</evidence>
<accession>A0A9P4Y5J2</accession>
<name>A0A9P4Y5J2_CRYP1</name>
<dbReference type="RefSeq" id="XP_040777847.1">
    <property type="nucleotide sequence ID" value="XM_040916976.1"/>
</dbReference>
<dbReference type="Proteomes" id="UP000803844">
    <property type="component" value="Unassembled WGS sequence"/>
</dbReference>
<dbReference type="PANTHER" id="PTHR37534:SF40">
    <property type="entry name" value="ZN(2)-C6 FUNGAL-TYPE DOMAIN-CONTAINING PROTEIN"/>
    <property type="match status" value="1"/>
</dbReference>
<dbReference type="GO" id="GO:0008270">
    <property type="term" value="F:zinc ion binding"/>
    <property type="evidence" value="ECO:0007669"/>
    <property type="project" value="InterPro"/>
</dbReference>
<protein>
    <recommendedName>
        <fullName evidence="8">Zn(2)-C6 fungal-type domain-containing protein</fullName>
    </recommendedName>
</protein>
<evidence type="ECO:0000256" key="7">
    <source>
        <dbReference type="SAM" id="MobiDB-lite"/>
    </source>
</evidence>
<dbReference type="Pfam" id="PF00172">
    <property type="entry name" value="Zn_clus"/>
    <property type="match status" value="1"/>
</dbReference>
<dbReference type="InterPro" id="IPR001138">
    <property type="entry name" value="Zn2Cys6_DnaBD"/>
</dbReference>
<reference evidence="9" key="1">
    <citation type="journal article" date="2020" name="Phytopathology">
        <title>Genome sequence of the chestnut blight fungus Cryphonectria parasitica EP155: A fundamental resource for an archetypical invasive plant pathogen.</title>
        <authorList>
            <person name="Crouch J.A."/>
            <person name="Dawe A."/>
            <person name="Aerts A."/>
            <person name="Barry K."/>
            <person name="Churchill A.C.L."/>
            <person name="Grimwood J."/>
            <person name="Hillman B."/>
            <person name="Milgroom M.G."/>
            <person name="Pangilinan J."/>
            <person name="Smith M."/>
            <person name="Salamov A."/>
            <person name="Schmutz J."/>
            <person name="Yadav J."/>
            <person name="Grigoriev I.V."/>
            <person name="Nuss D."/>
        </authorList>
    </citation>
    <scope>NUCLEOTIDE SEQUENCE</scope>
    <source>
        <strain evidence="9">EP155</strain>
    </source>
</reference>
<comment type="subcellular location">
    <subcellularLocation>
        <location evidence="1">Nucleus</location>
    </subcellularLocation>
</comment>
<evidence type="ECO:0000256" key="1">
    <source>
        <dbReference type="ARBA" id="ARBA00004123"/>
    </source>
</evidence>
<keyword evidence="4" id="KW-0238">DNA-binding</keyword>
<dbReference type="EMBL" id="MU032346">
    <property type="protein sequence ID" value="KAF3766886.1"/>
    <property type="molecule type" value="Genomic_DNA"/>
</dbReference>
<feature type="compositionally biased region" description="Basic and acidic residues" evidence="7">
    <location>
        <begin position="1"/>
        <end position="15"/>
    </location>
</feature>
<feature type="region of interest" description="Disordered" evidence="7">
    <location>
        <begin position="151"/>
        <end position="185"/>
    </location>
</feature>
<dbReference type="SUPFAM" id="SSF57701">
    <property type="entry name" value="Zn2/Cys6 DNA-binding domain"/>
    <property type="match status" value="1"/>
</dbReference>
<feature type="compositionally biased region" description="Low complexity" evidence="7">
    <location>
        <begin position="565"/>
        <end position="593"/>
    </location>
</feature>
<evidence type="ECO:0000313" key="10">
    <source>
        <dbReference type="Proteomes" id="UP000803844"/>
    </source>
</evidence>
<evidence type="ECO:0000256" key="5">
    <source>
        <dbReference type="ARBA" id="ARBA00023163"/>
    </source>
</evidence>
<keyword evidence="5" id="KW-0804">Transcription</keyword>
<sequence>MNGDEGPKSRQHSESLEPGLSAASFGPLKPKRVRTGCLTCRNRHLKCDEAMPVCVNCQKSNRKCERGVRLNFIDLKVEQPPYLLPPVDWQVKFQDESRHIASEYVGGLERYAKLGQQVVTPPREPDVSQPDARPVPRLEAASSLVPQRVTAVSSPGPFRHATASGGPDPHDGLMTPQSEKNGERDYLSSPEEVHYMEVFINEVAVWMDSFDGRQHFGTVIPYLALKSPMLLGAFLACGVKHLTLIDRRSYKDDKALHYYDTATTQLLRSLQNPERDTAECATTAVVLNVYEIMSEKPAVRMNHIAGARALIRECKWDARSTGIGAACFWLNVGMEILSCLACNWATAWDPDHWGVDPEDSIAGVVGDEDVWVHRIMYIVAKVANFRASIPPLQEPSAHDEQVRLQSRFAEWSQLKTWCDTWNIHCPSSMRPYAYLFDSGKRSCFPHIWLIKRSALVGRLFYHTAMCLLAQINPLLAIRDDDEEARKVQLHHAHQVCGIAAHTQDHGVASIAIRALAIAGSVLTERHEQHEVLEILTHIYRKTGWNLKRVQFDLKCAWGWDIATASPSTQTSPAATTTYTPASVSSTPPSARPTVNPLLAQADFTQPNHPYREWYKPPERAEKSERSGGHGHRNSFSSAAMWTY</sequence>
<dbReference type="InterPro" id="IPR021858">
    <property type="entry name" value="Fun_TF"/>
</dbReference>
<dbReference type="GO" id="GO:0045944">
    <property type="term" value="P:positive regulation of transcription by RNA polymerase II"/>
    <property type="evidence" value="ECO:0007669"/>
    <property type="project" value="TreeGrafter"/>
</dbReference>
<evidence type="ECO:0000256" key="4">
    <source>
        <dbReference type="ARBA" id="ARBA00023125"/>
    </source>
</evidence>
<comment type="caution">
    <text evidence="9">The sequence shown here is derived from an EMBL/GenBank/DDBJ whole genome shotgun (WGS) entry which is preliminary data.</text>
</comment>